<organism evidence="2 3">
    <name type="scientific">Deinococcus rhizophilus</name>
    <dbReference type="NCBI Taxonomy" id="3049544"/>
    <lineage>
        <taxon>Bacteria</taxon>
        <taxon>Thermotogati</taxon>
        <taxon>Deinococcota</taxon>
        <taxon>Deinococci</taxon>
        <taxon>Deinococcales</taxon>
        <taxon>Deinococcaceae</taxon>
        <taxon>Deinococcus</taxon>
    </lineage>
</organism>
<evidence type="ECO:0000313" key="2">
    <source>
        <dbReference type="EMBL" id="MDL2344799.1"/>
    </source>
</evidence>
<dbReference type="Proteomes" id="UP001302059">
    <property type="component" value="Unassembled WGS sequence"/>
</dbReference>
<reference evidence="2 3" key="1">
    <citation type="submission" date="2023-05" db="EMBL/GenBank/DDBJ databases">
        <authorList>
            <person name="Gao F."/>
        </authorList>
    </citation>
    <scope>NUCLEOTIDE SEQUENCE [LARGE SCALE GENOMIC DNA]</scope>
    <source>
        <strain evidence="2 3">MIMF12</strain>
    </source>
</reference>
<gene>
    <name evidence="2" type="ORF">QOL99_11645</name>
</gene>
<proteinExistence type="predicted"/>
<accession>A0ABT7JIB4</accession>
<protein>
    <submittedName>
        <fullName evidence="2">Uncharacterized protein</fullName>
    </submittedName>
</protein>
<evidence type="ECO:0000313" key="3">
    <source>
        <dbReference type="Proteomes" id="UP001302059"/>
    </source>
</evidence>
<name>A0ABT7JIB4_9DEIO</name>
<dbReference type="EMBL" id="JASNGB010000113">
    <property type="protein sequence ID" value="MDL2344799.1"/>
    <property type="molecule type" value="Genomic_DNA"/>
</dbReference>
<feature type="non-terminal residue" evidence="2">
    <location>
        <position position="63"/>
    </location>
</feature>
<sequence>MSQPAPLSPTQRRTLRALTDTFVPALRRPADPRAPHSQQFYATPGSATGAHDLAAGMLAGLPG</sequence>
<evidence type="ECO:0000256" key="1">
    <source>
        <dbReference type="SAM" id="MobiDB-lite"/>
    </source>
</evidence>
<feature type="region of interest" description="Disordered" evidence="1">
    <location>
        <begin position="27"/>
        <end position="48"/>
    </location>
</feature>
<comment type="caution">
    <text evidence="2">The sequence shown here is derived from an EMBL/GenBank/DDBJ whole genome shotgun (WGS) entry which is preliminary data.</text>
</comment>
<keyword evidence="3" id="KW-1185">Reference proteome</keyword>
<dbReference type="RefSeq" id="WP_285524027.1">
    <property type="nucleotide sequence ID" value="NZ_JASNGB010000113.1"/>
</dbReference>